<comment type="caution">
    <text evidence="1">The sequence shown here is derived from an EMBL/GenBank/DDBJ whole genome shotgun (WGS) entry which is preliminary data.</text>
</comment>
<organism evidence="1 2">
    <name type="scientific">Pichia inconspicua</name>
    <dbReference type="NCBI Taxonomy" id="52247"/>
    <lineage>
        <taxon>Eukaryota</taxon>
        <taxon>Fungi</taxon>
        <taxon>Dikarya</taxon>
        <taxon>Ascomycota</taxon>
        <taxon>Saccharomycotina</taxon>
        <taxon>Pichiomycetes</taxon>
        <taxon>Pichiales</taxon>
        <taxon>Pichiaceae</taxon>
        <taxon>Pichia</taxon>
    </lineage>
</organism>
<accession>A0A4V4NF48</accession>
<gene>
    <name evidence="1" type="ORF">CANINC_004813</name>
</gene>
<protein>
    <submittedName>
        <fullName evidence="1">Uncharacterized protein</fullName>
    </submittedName>
</protein>
<reference evidence="1 2" key="1">
    <citation type="journal article" date="2019" name="Front. Genet.">
        <title>Whole-Genome Sequencing of the Opportunistic Yeast Pathogen Candida inconspicua Uncovers Its Hybrid Origin.</title>
        <authorList>
            <person name="Mixao V."/>
            <person name="Hansen A.P."/>
            <person name="Saus E."/>
            <person name="Boekhout T."/>
            <person name="Lass-Florl C."/>
            <person name="Gabaldon T."/>
        </authorList>
    </citation>
    <scope>NUCLEOTIDE SEQUENCE [LARGE SCALE GENOMIC DNA]</scope>
    <source>
        <strain evidence="1 2">CBS 180</strain>
    </source>
</reference>
<sequence length="95" mass="10462">METISVGKGSVSGESSEDCPVYQGFDSRIDEQVRGLARKLTQSSNINQHLKNDANYNDNDNVNDEVEDIQSFNQENFGAVSSSSLKLLRTLTSMS</sequence>
<evidence type="ECO:0000313" key="1">
    <source>
        <dbReference type="EMBL" id="TID14167.1"/>
    </source>
</evidence>
<name>A0A4V4NF48_9ASCO</name>
<proteinExistence type="predicted"/>
<evidence type="ECO:0000313" key="2">
    <source>
        <dbReference type="Proteomes" id="UP000307173"/>
    </source>
</evidence>
<keyword evidence="2" id="KW-1185">Reference proteome</keyword>
<dbReference type="EMBL" id="SELW01000665">
    <property type="protein sequence ID" value="TID14167.1"/>
    <property type="molecule type" value="Genomic_DNA"/>
</dbReference>
<dbReference type="AlphaFoldDB" id="A0A4V4NF48"/>
<feature type="non-terminal residue" evidence="1">
    <location>
        <position position="95"/>
    </location>
</feature>
<dbReference type="Proteomes" id="UP000307173">
    <property type="component" value="Unassembled WGS sequence"/>
</dbReference>